<dbReference type="Proteomes" id="UP000004625">
    <property type="component" value="Unassembled WGS sequence"/>
</dbReference>
<proteinExistence type="predicted"/>
<name>G9ZR09_9LACO</name>
<protein>
    <submittedName>
        <fullName evidence="1">Uncharacterized protein</fullName>
    </submittedName>
</protein>
<keyword evidence="2" id="KW-1185">Reference proteome</keyword>
<dbReference type="STRING" id="797515.HMPREF9103_02167"/>
<dbReference type="AlphaFoldDB" id="G9ZR09"/>
<evidence type="ECO:0000313" key="1">
    <source>
        <dbReference type="EMBL" id="EHL96943.1"/>
    </source>
</evidence>
<reference evidence="1 2" key="1">
    <citation type="submission" date="2011-09" db="EMBL/GenBank/DDBJ databases">
        <authorList>
            <person name="Weinstock G."/>
            <person name="Sodergren E."/>
            <person name="Clifton S."/>
            <person name="Fulton L."/>
            <person name="Fulton B."/>
            <person name="Courtney L."/>
            <person name="Fronick C."/>
            <person name="Harrison M."/>
            <person name="Strong C."/>
            <person name="Farmer C."/>
            <person name="Delahaunty K."/>
            <person name="Markovic C."/>
            <person name="Hall O."/>
            <person name="Minx P."/>
            <person name="Tomlinson C."/>
            <person name="Mitreva M."/>
            <person name="Hou S."/>
            <person name="Chen J."/>
            <person name="Wollam A."/>
            <person name="Pepin K.H."/>
            <person name="Johnson M."/>
            <person name="Bhonagiri V."/>
            <person name="Zhang X."/>
            <person name="Suruliraj S."/>
            <person name="Warren W."/>
            <person name="Chinwalla A."/>
            <person name="Mardis E.R."/>
            <person name="Wilson R.K."/>
        </authorList>
    </citation>
    <scope>NUCLEOTIDE SEQUENCE [LARGE SCALE GENOMIC DNA]</scope>
    <source>
        <strain evidence="1 2">F0439</strain>
    </source>
</reference>
<dbReference type="EMBL" id="AGEY01000161">
    <property type="protein sequence ID" value="EHL96943.1"/>
    <property type="molecule type" value="Genomic_DNA"/>
</dbReference>
<evidence type="ECO:0000313" key="2">
    <source>
        <dbReference type="Proteomes" id="UP000004625"/>
    </source>
</evidence>
<dbReference type="HOGENOM" id="CLU_2356211_0_0_9"/>
<organism evidence="1 2">
    <name type="scientific">Lentilactobacillus parafarraginis F0439</name>
    <dbReference type="NCBI Taxonomy" id="797515"/>
    <lineage>
        <taxon>Bacteria</taxon>
        <taxon>Bacillati</taxon>
        <taxon>Bacillota</taxon>
        <taxon>Bacilli</taxon>
        <taxon>Lactobacillales</taxon>
        <taxon>Lactobacillaceae</taxon>
        <taxon>Lentilactobacillus</taxon>
    </lineage>
</organism>
<sequence length="96" mass="10874">MVLVEEELALVVCVETGVCTLVELESALALPPTPKLKKANMIDDAITDHLYLNFQFMLIPPDLKIVVPYMYHDKLFSNLFQGGYPFLVSYQYFTGV</sequence>
<gene>
    <name evidence="1" type="ORF">HMPREF9103_02167</name>
</gene>
<accession>G9ZR09</accession>
<comment type="caution">
    <text evidence="1">The sequence shown here is derived from an EMBL/GenBank/DDBJ whole genome shotgun (WGS) entry which is preliminary data.</text>
</comment>